<dbReference type="CDD" id="cd00609">
    <property type="entry name" value="AAT_like"/>
    <property type="match status" value="1"/>
</dbReference>
<dbReference type="InterPro" id="IPR036390">
    <property type="entry name" value="WH_DNA-bd_sf"/>
</dbReference>
<dbReference type="InterPro" id="IPR015421">
    <property type="entry name" value="PyrdxlP-dep_Trfase_major"/>
</dbReference>
<dbReference type="PANTHER" id="PTHR46577:SF2">
    <property type="entry name" value="TRANSCRIPTIONAL REGULATORY PROTEIN"/>
    <property type="match status" value="1"/>
</dbReference>
<dbReference type="RefSeq" id="WP_239039381.1">
    <property type="nucleotide sequence ID" value="NZ_BAAAEY010000001.1"/>
</dbReference>
<dbReference type="GO" id="GO:0003677">
    <property type="term" value="F:DNA binding"/>
    <property type="evidence" value="ECO:0007669"/>
    <property type="project" value="UniProtKB-KW"/>
</dbReference>
<evidence type="ECO:0000256" key="4">
    <source>
        <dbReference type="ARBA" id="ARBA00023125"/>
    </source>
</evidence>
<dbReference type="PROSITE" id="PS50949">
    <property type="entry name" value="HTH_GNTR"/>
    <property type="match status" value="1"/>
</dbReference>
<dbReference type="Gene3D" id="3.90.1150.10">
    <property type="entry name" value="Aspartate Aminotransferase, domain 1"/>
    <property type="match status" value="1"/>
</dbReference>
<feature type="domain" description="HTH gntR-type" evidence="6">
    <location>
        <begin position="2"/>
        <end position="70"/>
    </location>
</feature>
<keyword evidence="7" id="KW-0032">Aminotransferase</keyword>
<evidence type="ECO:0000256" key="2">
    <source>
        <dbReference type="ARBA" id="ARBA00022898"/>
    </source>
</evidence>
<keyword evidence="8" id="KW-1185">Reference proteome</keyword>
<dbReference type="Gene3D" id="3.40.640.10">
    <property type="entry name" value="Type I PLP-dependent aspartate aminotransferase-like (Major domain)"/>
    <property type="match status" value="1"/>
</dbReference>
<reference evidence="7 8" key="1">
    <citation type="submission" date="2017-05" db="EMBL/GenBank/DDBJ databases">
        <authorList>
            <person name="Varghese N."/>
            <person name="Submissions S."/>
        </authorList>
    </citation>
    <scope>NUCLEOTIDE SEQUENCE [LARGE SCALE GENOMIC DNA]</scope>
    <source>
        <strain evidence="7 8">CGMCC 1.7287</strain>
    </source>
</reference>
<protein>
    <submittedName>
        <fullName evidence="7">DNA-binding transcriptional regulator, MocR family, contains an aminotransferase domain</fullName>
    </submittedName>
</protein>
<dbReference type="Pfam" id="PF00392">
    <property type="entry name" value="GntR"/>
    <property type="match status" value="1"/>
</dbReference>
<dbReference type="Proteomes" id="UP001159257">
    <property type="component" value="Unassembled WGS sequence"/>
</dbReference>
<keyword evidence="5" id="KW-0804">Transcription</keyword>
<keyword evidence="7" id="KW-0808">Transferase</keyword>
<keyword evidence="4 7" id="KW-0238">DNA-binding</keyword>
<dbReference type="InterPro" id="IPR036388">
    <property type="entry name" value="WH-like_DNA-bd_sf"/>
</dbReference>
<keyword evidence="2" id="KW-0663">Pyridoxal phosphate</keyword>
<dbReference type="CDD" id="cd07377">
    <property type="entry name" value="WHTH_GntR"/>
    <property type="match status" value="1"/>
</dbReference>
<dbReference type="EMBL" id="FXWV01000002">
    <property type="protein sequence ID" value="SMR71573.1"/>
    <property type="molecule type" value="Genomic_DNA"/>
</dbReference>
<dbReference type="Pfam" id="PF00155">
    <property type="entry name" value="Aminotran_1_2"/>
    <property type="match status" value="1"/>
</dbReference>
<comment type="caution">
    <text evidence="7">The sequence shown here is derived from an EMBL/GenBank/DDBJ whole genome shotgun (WGS) entry which is preliminary data.</text>
</comment>
<dbReference type="GO" id="GO:0008483">
    <property type="term" value="F:transaminase activity"/>
    <property type="evidence" value="ECO:0007669"/>
    <property type="project" value="UniProtKB-KW"/>
</dbReference>
<organism evidence="7 8">
    <name type="scientific">Marinobacterium sediminicola</name>
    <dbReference type="NCBI Taxonomy" id="518898"/>
    <lineage>
        <taxon>Bacteria</taxon>
        <taxon>Pseudomonadati</taxon>
        <taxon>Pseudomonadota</taxon>
        <taxon>Gammaproteobacteria</taxon>
        <taxon>Oceanospirillales</taxon>
        <taxon>Oceanospirillaceae</taxon>
        <taxon>Marinobacterium</taxon>
    </lineage>
</organism>
<dbReference type="SMART" id="SM00345">
    <property type="entry name" value="HTH_GNTR"/>
    <property type="match status" value="1"/>
</dbReference>
<dbReference type="SUPFAM" id="SSF46785">
    <property type="entry name" value="Winged helix' DNA-binding domain"/>
    <property type="match status" value="1"/>
</dbReference>
<dbReference type="InterPro" id="IPR051446">
    <property type="entry name" value="HTH_trans_reg/aminotransferase"/>
</dbReference>
<accession>A0ABY1RXH1</accession>
<dbReference type="InterPro" id="IPR015422">
    <property type="entry name" value="PyrdxlP-dep_Trfase_small"/>
</dbReference>
<comment type="similarity">
    <text evidence="1">In the C-terminal section; belongs to the class-I pyridoxal-phosphate-dependent aminotransferase family.</text>
</comment>
<dbReference type="Gene3D" id="1.10.10.10">
    <property type="entry name" value="Winged helix-like DNA-binding domain superfamily/Winged helix DNA-binding domain"/>
    <property type="match status" value="1"/>
</dbReference>
<evidence type="ECO:0000256" key="3">
    <source>
        <dbReference type="ARBA" id="ARBA00023015"/>
    </source>
</evidence>
<sequence>MTYRYQQLEKWILQGIRDQRWPPGERLPSIRELCEYKQLSKATVMHALQRLEAQGILEARPKSGYYVTHPANTPSVSSRIAPPRPVTVSDLLLDIMQRSAAFDLLPMLNAGDLPVAMVSLNRCIGRALRRQKGSAHQYYDQPAGDAELRKQLALHAARRGWSTGRDQLCITSGCQHALFLALMACCEPGDVIAVEAPGFYGVLQLLQQLGLKAVEVPTTIDSGMDPEALEQVLTKWKVRACVLSPAFSTPSGALMPEQSRRRILELASRHDMAVIEDDIYADTGFTETPPPIKALDTEERVILCSSFSKSLSRDLRLGWISGARWHERIQHLKLVTQLASSRYLQQGVAEFMADGGYASHLRRQRSVLSARRDQLMRELSRWPHVQSFSRPAGGLASWVEFSPDVDVLAMYHQALKQGVVLTPGPLFSVSGQYRNCLRISFAHPWDEKRLEALAKVPQLIRHAKAGPIL</sequence>
<evidence type="ECO:0000259" key="6">
    <source>
        <dbReference type="PROSITE" id="PS50949"/>
    </source>
</evidence>
<evidence type="ECO:0000256" key="5">
    <source>
        <dbReference type="ARBA" id="ARBA00023163"/>
    </source>
</evidence>
<evidence type="ECO:0000313" key="7">
    <source>
        <dbReference type="EMBL" id="SMR71573.1"/>
    </source>
</evidence>
<keyword evidence="3" id="KW-0805">Transcription regulation</keyword>
<name>A0ABY1RXH1_9GAMM</name>
<dbReference type="PANTHER" id="PTHR46577">
    <property type="entry name" value="HTH-TYPE TRANSCRIPTIONAL REGULATORY PROTEIN GABR"/>
    <property type="match status" value="1"/>
</dbReference>
<dbReference type="InterPro" id="IPR015424">
    <property type="entry name" value="PyrdxlP-dep_Trfase"/>
</dbReference>
<dbReference type="InterPro" id="IPR000524">
    <property type="entry name" value="Tscrpt_reg_HTH_GntR"/>
</dbReference>
<dbReference type="InterPro" id="IPR004839">
    <property type="entry name" value="Aminotransferase_I/II_large"/>
</dbReference>
<evidence type="ECO:0000256" key="1">
    <source>
        <dbReference type="ARBA" id="ARBA00005384"/>
    </source>
</evidence>
<gene>
    <name evidence="7" type="ORF">SAMN04487964_102201</name>
</gene>
<dbReference type="SUPFAM" id="SSF53383">
    <property type="entry name" value="PLP-dependent transferases"/>
    <property type="match status" value="1"/>
</dbReference>
<proteinExistence type="inferred from homology"/>
<evidence type="ECO:0000313" key="8">
    <source>
        <dbReference type="Proteomes" id="UP001159257"/>
    </source>
</evidence>